<dbReference type="InterPro" id="IPR051077">
    <property type="entry name" value="Ca-dependent_lectin"/>
</dbReference>
<evidence type="ECO:0000256" key="1">
    <source>
        <dbReference type="SAM" id="MobiDB-lite"/>
    </source>
</evidence>
<name>A0A1X7V9D9_AMPQE</name>
<organism evidence="3">
    <name type="scientific">Amphimedon queenslandica</name>
    <name type="common">Sponge</name>
    <dbReference type="NCBI Taxonomy" id="400682"/>
    <lineage>
        <taxon>Eukaryota</taxon>
        <taxon>Metazoa</taxon>
        <taxon>Porifera</taxon>
        <taxon>Demospongiae</taxon>
        <taxon>Heteroscleromorpha</taxon>
        <taxon>Haplosclerida</taxon>
        <taxon>Niphatidae</taxon>
        <taxon>Amphimedon</taxon>
    </lineage>
</organism>
<feature type="signal peptide" evidence="2">
    <location>
        <begin position="1"/>
        <end position="16"/>
    </location>
</feature>
<accession>A0A1X7V9D9</accession>
<feature type="region of interest" description="Disordered" evidence="1">
    <location>
        <begin position="74"/>
        <end position="103"/>
    </location>
</feature>
<dbReference type="OrthoDB" id="6086925at2759"/>
<keyword evidence="2" id="KW-0732">Signal</keyword>
<evidence type="ECO:0000313" key="3">
    <source>
        <dbReference type="EnsemblMetazoa" id="Aqu2.1.36611_001"/>
    </source>
</evidence>
<evidence type="ECO:0000256" key="2">
    <source>
        <dbReference type="SAM" id="SignalP"/>
    </source>
</evidence>
<protein>
    <recommendedName>
        <fullName evidence="4">Short-chain collagen C4-like</fullName>
    </recommendedName>
</protein>
<dbReference type="GO" id="GO:0005615">
    <property type="term" value="C:extracellular space"/>
    <property type="evidence" value="ECO:0007669"/>
    <property type="project" value="TreeGrafter"/>
</dbReference>
<feature type="compositionally biased region" description="Basic and acidic residues" evidence="1">
    <location>
        <begin position="74"/>
        <end position="97"/>
    </location>
</feature>
<dbReference type="PANTHER" id="PTHR24024">
    <property type="entry name" value="PULMONARY SURFACTANT-ASSOCIATED PROTEIN A"/>
    <property type="match status" value="1"/>
</dbReference>
<dbReference type="InParanoid" id="A0A1X7V9D9"/>
<dbReference type="PANTHER" id="PTHR24024:SF18">
    <property type="entry name" value="SHORT-CHAIN COLLAGEN C4-LIKE"/>
    <property type="match status" value="1"/>
</dbReference>
<proteinExistence type="predicted"/>
<reference evidence="3" key="1">
    <citation type="submission" date="2017-05" db="UniProtKB">
        <authorList>
            <consortium name="EnsemblMetazoa"/>
        </authorList>
    </citation>
    <scope>IDENTIFICATION</scope>
</reference>
<evidence type="ECO:0008006" key="4">
    <source>
        <dbReference type="Google" id="ProtNLM"/>
    </source>
</evidence>
<sequence>MHFLAIFVLLATAALSTVTSSGGINTINIIEFYNLYNGVYPPLESPSLVTEEKVNDTLVRLVYLQILRGRDGRDGVPGRDGVKGERGDKGEKGEKGDTGPVGATGPKCGGVVYTRWGRKSCPAGAELLYEGITGGEAYNSPGGGANYVCLHKDPQYLSSHTPPYSGFMYGTEYEWSNGIFTGRDQHNAPCAVCYTSTKSVKLMIPARTSCPSSWTMEYRGYLMAERDAHKRNAVYECVDENVESVDGSGASAHSAMLFFTLSTCVGLPCPPYVNRRPITCVVCTK</sequence>
<dbReference type="EnsemblMetazoa" id="Aqu2.1.36611_001">
    <property type="protein sequence ID" value="Aqu2.1.36611_001"/>
    <property type="gene ID" value="Aqu2.1.36611"/>
</dbReference>
<dbReference type="AlphaFoldDB" id="A0A1X7V9D9"/>
<feature type="chain" id="PRO_5013208423" description="Short-chain collagen C4-like" evidence="2">
    <location>
        <begin position="17"/>
        <end position="285"/>
    </location>
</feature>